<dbReference type="GO" id="GO:0005198">
    <property type="term" value="F:structural molecule activity"/>
    <property type="evidence" value="ECO:0007669"/>
    <property type="project" value="InterPro"/>
</dbReference>
<dbReference type="InterPro" id="IPR000996">
    <property type="entry name" value="Clathrin_L-chain"/>
</dbReference>
<dbReference type="InParanoid" id="A0A6J3ED89"/>
<evidence type="ECO:0000256" key="7">
    <source>
        <dbReference type="SAM" id="MobiDB-lite"/>
    </source>
</evidence>
<dbReference type="AlphaFoldDB" id="A0A6J3ED89"/>
<name>A0A6J3ED89_AYTFU</name>
<keyword evidence="8" id="KW-1185">Reference proteome</keyword>
<gene>
    <name evidence="9" type="primary">CLTA</name>
</gene>
<evidence type="ECO:0000256" key="2">
    <source>
        <dbReference type="ARBA" id="ARBA00005263"/>
    </source>
</evidence>
<comment type="subcellular location">
    <subcellularLocation>
        <location evidence="1 6">Cytoplasmic vesicle membrane</location>
        <topology evidence="1 6">Peripheral membrane protein</topology>
        <orientation evidence="1 6">Cytoplasmic side</orientation>
    </subcellularLocation>
    <subcellularLocation>
        <location evidence="6">Membrane</location>
        <location evidence="6">Coated pit</location>
        <topology evidence="6">Peripheral membrane protein</topology>
        <orientation evidence="6">Cytoplasmic side</orientation>
    </subcellularLocation>
    <text evidence="6">Cytoplasmic face of coated pits and vesicles.</text>
</comment>
<evidence type="ECO:0000256" key="6">
    <source>
        <dbReference type="RuleBase" id="RU363137"/>
    </source>
</evidence>
<dbReference type="PANTHER" id="PTHR10639:SF1">
    <property type="entry name" value="CLATHRIN LIGHT CHAIN A"/>
    <property type="match status" value="1"/>
</dbReference>
<dbReference type="GO" id="GO:0072583">
    <property type="term" value="P:clathrin-dependent endocytosis"/>
    <property type="evidence" value="ECO:0007669"/>
    <property type="project" value="TreeGrafter"/>
</dbReference>
<comment type="function">
    <text evidence="6">Clathrin is the major protein of the polyhedral coat of coated pits and vesicles.</text>
</comment>
<keyword evidence="4 6" id="KW-0168">Coated pit</keyword>
<sequence>MSSSEAEALGAQAAGNGSGNGHGALLDGAEEDPAAAFLAQQENEIAGIESDEGYGILESGEVPPSLQAADGLAAGAVDGVINGDVYQESNGPTDCYAAISQVDRLQSEPESIRKWREEQKERLEQLDANSRKQEAEWKEKAIKELEEWYARQDEKLQKTKASNRVADEAFYKQPFADVIGYVTNINHPCYSLEQAAEEAFVNDAEDVFPGTEWERVAQLCDFNPKSSKQAKDVSRMRSVLISLKQAPLVR</sequence>
<feature type="region of interest" description="Disordered" evidence="7">
    <location>
        <begin position="1"/>
        <end position="44"/>
    </location>
</feature>
<evidence type="ECO:0000256" key="4">
    <source>
        <dbReference type="ARBA" id="ARBA00023176"/>
    </source>
</evidence>
<dbReference type="GeneID" id="116500650"/>
<dbReference type="Pfam" id="PF01086">
    <property type="entry name" value="Clathrin_lg_ch"/>
    <property type="match status" value="1"/>
</dbReference>
<dbReference type="GO" id="GO:0099631">
    <property type="term" value="C:postsynaptic endocytic zone cytoplasmic component"/>
    <property type="evidence" value="ECO:0007669"/>
    <property type="project" value="TreeGrafter"/>
</dbReference>
<proteinExistence type="inferred from homology"/>
<dbReference type="CTD" id="1211"/>
<dbReference type="FunCoup" id="A0A6J3ED89">
    <property type="interactions" value="1148"/>
</dbReference>
<evidence type="ECO:0000313" key="8">
    <source>
        <dbReference type="Proteomes" id="UP000504639"/>
    </source>
</evidence>
<dbReference type="RefSeq" id="XP_032061691.1">
    <property type="nucleotide sequence ID" value="XM_032205800.1"/>
</dbReference>
<evidence type="ECO:0000256" key="3">
    <source>
        <dbReference type="ARBA" id="ARBA00023136"/>
    </source>
</evidence>
<dbReference type="GO" id="GO:0030672">
    <property type="term" value="C:synaptic vesicle membrane"/>
    <property type="evidence" value="ECO:0007669"/>
    <property type="project" value="TreeGrafter"/>
</dbReference>
<dbReference type="KEGG" id="aful:116500650"/>
<accession>A0A6J3ED89</accession>
<dbReference type="GO" id="GO:0032050">
    <property type="term" value="F:clathrin heavy chain binding"/>
    <property type="evidence" value="ECO:0007669"/>
    <property type="project" value="TreeGrafter"/>
</dbReference>
<organism evidence="8 9">
    <name type="scientific">Aythya fuligula</name>
    <name type="common">Tufted duck</name>
    <name type="synonym">Anas fuligula</name>
    <dbReference type="NCBI Taxonomy" id="219594"/>
    <lineage>
        <taxon>Eukaryota</taxon>
        <taxon>Metazoa</taxon>
        <taxon>Chordata</taxon>
        <taxon>Craniata</taxon>
        <taxon>Vertebrata</taxon>
        <taxon>Euteleostomi</taxon>
        <taxon>Archelosauria</taxon>
        <taxon>Archosauria</taxon>
        <taxon>Dinosauria</taxon>
        <taxon>Saurischia</taxon>
        <taxon>Theropoda</taxon>
        <taxon>Coelurosauria</taxon>
        <taxon>Aves</taxon>
        <taxon>Neognathae</taxon>
        <taxon>Galloanserae</taxon>
        <taxon>Anseriformes</taxon>
        <taxon>Anatidae</taxon>
        <taxon>Aythyinae</taxon>
        <taxon>Aythya</taxon>
    </lineage>
</organism>
<evidence type="ECO:0000256" key="1">
    <source>
        <dbReference type="ARBA" id="ARBA00004180"/>
    </source>
</evidence>
<dbReference type="PANTHER" id="PTHR10639">
    <property type="entry name" value="CLATHRIN LIGHT CHAIN"/>
    <property type="match status" value="1"/>
</dbReference>
<dbReference type="PROSITE" id="PS00581">
    <property type="entry name" value="CLATHRIN_LIGHT_CHN_2"/>
    <property type="match status" value="1"/>
</dbReference>
<evidence type="ECO:0000313" key="9">
    <source>
        <dbReference type="RefSeq" id="XP_032061691.1"/>
    </source>
</evidence>
<dbReference type="GO" id="GO:0030130">
    <property type="term" value="C:clathrin coat of trans-Golgi network vesicle"/>
    <property type="evidence" value="ECO:0007669"/>
    <property type="project" value="InterPro"/>
</dbReference>
<dbReference type="GO" id="GO:0030132">
    <property type="term" value="C:clathrin coat of coated pit"/>
    <property type="evidence" value="ECO:0007669"/>
    <property type="project" value="InterPro"/>
</dbReference>
<reference evidence="9" key="1">
    <citation type="submission" date="2025-08" db="UniProtKB">
        <authorList>
            <consortium name="RefSeq"/>
        </authorList>
    </citation>
    <scope>IDENTIFICATION</scope>
    <source>
        <tissue evidence="9">Lung</tissue>
    </source>
</reference>
<evidence type="ECO:0000256" key="5">
    <source>
        <dbReference type="ARBA" id="ARBA00023329"/>
    </source>
</evidence>
<keyword evidence="3 6" id="KW-0472">Membrane</keyword>
<protein>
    <recommendedName>
        <fullName evidence="6">Clathrin light chain</fullName>
    </recommendedName>
</protein>
<keyword evidence="5 6" id="KW-0968">Cytoplasmic vesicle</keyword>
<dbReference type="Proteomes" id="UP000504639">
    <property type="component" value="Chromosome Z"/>
</dbReference>
<comment type="similarity">
    <text evidence="2 6">Belongs to the clathrin light chain family.</text>
</comment>
<dbReference type="GO" id="GO:0006886">
    <property type="term" value="P:intracellular protein transport"/>
    <property type="evidence" value="ECO:0007669"/>
    <property type="project" value="InterPro"/>
</dbReference>